<dbReference type="RefSeq" id="WP_131610394.1">
    <property type="nucleotide sequence ID" value="NZ_SJSM01000011.1"/>
</dbReference>
<dbReference type="Proteomes" id="UP000309594">
    <property type="component" value="Unassembled WGS sequence"/>
</dbReference>
<evidence type="ECO:0000313" key="4">
    <source>
        <dbReference type="Proteomes" id="UP000309594"/>
    </source>
</evidence>
<protein>
    <submittedName>
        <fullName evidence="2">Uncharacterized protein</fullName>
    </submittedName>
</protein>
<dbReference type="Proteomes" id="UP000291117">
    <property type="component" value="Unassembled WGS sequence"/>
</dbReference>
<accession>A0A4U1GF29</accession>
<evidence type="ECO:0000313" key="3">
    <source>
        <dbReference type="Proteomes" id="UP000291117"/>
    </source>
</evidence>
<dbReference type="EMBL" id="SWDX01000003">
    <property type="protein sequence ID" value="TKC62324.1"/>
    <property type="molecule type" value="Genomic_DNA"/>
</dbReference>
<organism evidence="2 4">
    <name type="scientific">Pedobacter hiemivivus</name>
    <dbReference type="NCBI Taxonomy" id="2530454"/>
    <lineage>
        <taxon>Bacteria</taxon>
        <taxon>Pseudomonadati</taxon>
        <taxon>Bacteroidota</taxon>
        <taxon>Sphingobacteriia</taxon>
        <taxon>Sphingobacteriales</taxon>
        <taxon>Sphingobacteriaceae</taxon>
        <taxon>Pedobacter</taxon>
    </lineage>
</organism>
<comment type="caution">
    <text evidence="2">The sequence shown here is derived from an EMBL/GenBank/DDBJ whole genome shotgun (WGS) entry which is preliminary data.</text>
</comment>
<evidence type="ECO:0000313" key="1">
    <source>
        <dbReference type="EMBL" id="TCC94741.1"/>
    </source>
</evidence>
<name>A0A4U1GF29_9SPHI</name>
<sequence length="238" mass="25998">MEQHRPQITKLYFKAFRAVDNRAACMKFIEGHTHVLEIFGITKITSAKIDWVLNPGVYVVIVSAEEDGKALAGSRVHVADGITPLPIEGAVGDMDDRIYGMVADRVAKGTGELCGVWNSWEIAGLGVGSWVLSQITVALSSLIGLQSLFGLTAPATYRNAVRGGFRVVKEIGINGKFYYPKEDLTATVVLNDELDTLPTATQDSHDFVMALRKNPKQTIPIPNKTNDGFIDMHIDIVL</sequence>
<keyword evidence="3" id="KW-1185">Reference proteome</keyword>
<dbReference type="AlphaFoldDB" id="A0A4U1GF29"/>
<dbReference type="OrthoDB" id="660041at2"/>
<evidence type="ECO:0000313" key="2">
    <source>
        <dbReference type="EMBL" id="TKC62324.1"/>
    </source>
</evidence>
<accession>A0A4R0N4A6</accession>
<gene>
    <name evidence="1" type="ORF">EZ444_17245</name>
    <name evidence="2" type="ORF">FBD94_08875</name>
</gene>
<dbReference type="EMBL" id="SJSM01000011">
    <property type="protein sequence ID" value="TCC94741.1"/>
    <property type="molecule type" value="Genomic_DNA"/>
</dbReference>
<reference evidence="1 3" key="1">
    <citation type="submission" date="2019-02" db="EMBL/GenBank/DDBJ databases">
        <title>Pedobacter sp. RP-3-8 sp. nov., isolated from Arctic soil.</title>
        <authorList>
            <person name="Dahal R.H."/>
        </authorList>
    </citation>
    <scope>NUCLEOTIDE SEQUENCE [LARGE SCALE GENOMIC DNA]</scope>
    <source>
        <strain evidence="1 3">RP-3-8</strain>
    </source>
</reference>
<proteinExistence type="predicted"/>
<reference evidence="2 4" key="2">
    <citation type="submission" date="2019-04" db="EMBL/GenBank/DDBJ databases">
        <title>Pedobacter sp. RP-1-16 sp. nov., isolated from Arctic soil.</title>
        <authorList>
            <person name="Dahal R.H."/>
            <person name="Kim D.-U."/>
        </authorList>
    </citation>
    <scope>NUCLEOTIDE SEQUENCE [LARGE SCALE GENOMIC DNA]</scope>
    <source>
        <strain evidence="2 4">RP-1-16</strain>
    </source>
</reference>